<proteinExistence type="predicted"/>
<name>A0ACD5YSN7_AVESA</name>
<evidence type="ECO:0000313" key="2">
    <source>
        <dbReference type="Proteomes" id="UP001732700"/>
    </source>
</evidence>
<protein>
    <submittedName>
        <fullName evidence="1">Uncharacterized protein</fullName>
    </submittedName>
</protein>
<sequence length="295" mass="32300">MEVAVKVFDLDMQGAEKSFLSECEALRSIQHRNLLPIITACTTVDCTGSVFKALLYEYIPNGNLDTWLHHKADGKAPKYLGFTQRLSIAVNIADALDYLHHDCGRPTIHCDVKPSNILLDDDMTALLGDFGIASFYVDYVSTSTGSTSSSVGVKGTIGYIAPEYAGGVRHASTSDDVYSFGIVILEMMTGKRPTDPMFKDGINIVNFVGSSFPHEIYHVIDKHLKEECKDFAHAKTVAENEFYNCLASLLQVALSSTHSLPNERGSMKGIASKMHAINTSYLGLKAKKHASLELL</sequence>
<keyword evidence="2" id="KW-1185">Reference proteome</keyword>
<dbReference type="Proteomes" id="UP001732700">
    <property type="component" value="Chromosome 6A"/>
</dbReference>
<reference evidence="1" key="2">
    <citation type="submission" date="2025-09" db="UniProtKB">
        <authorList>
            <consortium name="EnsemblPlants"/>
        </authorList>
    </citation>
    <scope>IDENTIFICATION</scope>
</reference>
<dbReference type="EnsemblPlants" id="AVESA.00010b.r2.6AG1035720.1">
    <property type="protein sequence ID" value="AVESA.00010b.r2.6AG1035720.1.CDS"/>
    <property type="gene ID" value="AVESA.00010b.r2.6AG1035720"/>
</dbReference>
<evidence type="ECO:0000313" key="1">
    <source>
        <dbReference type="EnsemblPlants" id="AVESA.00010b.r2.6AG1035720.1.CDS"/>
    </source>
</evidence>
<organism evidence="1 2">
    <name type="scientific">Avena sativa</name>
    <name type="common">Oat</name>
    <dbReference type="NCBI Taxonomy" id="4498"/>
    <lineage>
        <taxon>Eukaryota</taxon>
        <taxon>Viridiplantae</taxon>
        <taxon>Streptophyta</taxon>
        <taxon>Embryophyta</taxon>
        <taxon>Tracheophyta</taxon>
        <taxon>Spermatophyta</taxon>
        <taxon>Magnoliopsida</taxon>
        <taxon>Liliopsida</taxon>
        <taxon>Poales</taxon>
        <taxon>Poaceae</taxon>
        <taxon>BOP clade</taxon>
        <taxon>Pooideae</taxon>
        <taxon>Poodae</taxon>
        <taxon>Poeae</taxon>
        <taxon>Poeae Chloroplast Group 1 (Aveneae type)</taxon>
        <taxon>Aveninae</taxon>
        <taxon>Avena</taxon>
    </lineage>
</organism>
<accession>A0ACD5YSN7</accession>
<reference evidence="1" key="1">
    <citation type="submission" date="2021-05" db="EMBL/GenBank/DDBJ databases">
        <authorList>
            <person name="Scholz U."/>
            <person name="Mascher M."/>
            <person name="Fiebig A."/>
        </authorList>
    </citation>
    <scope>NUCLEOTIDE SEQUENCE [LARGE SCALE GENOMIC DNA]</scope>
</reference>